<dbReference type="HOGENOM" id="CLU_004317_0_1_10"/>
<organism evidence="11 12">
    <name type="scientific">Bacteroides fluxus YIT 12057</name>
    <dbReference type="NCBI Taxonomy" id="763034"/>
    <lineage>
        <taxon>Bacteria</taxon>
        <taxon>Pseudomonadati</taxon>
        <taxon>Bacteroidota</taxon>
        <taxon>Bacteroidia</taxon>
        <taxon>Bacteroidales</taxon>
        <taxon>Bacteroidaceae</taxon>
        <taxon>Bacteroides</taxon>
    </lineage>
</organism>
<dbReference type="eggNOG" id="COG4206">
    <property type="taxonomic scope" value="Bacteria"/>
</dbReference>
<evidence type="ECO:0000256" key="7">
    <source>
        <dbReference type="PROSITE-ProRule" id="PRU01360"/>
    </source>
</evidence>
<dbReference type="InterPro" id="IPR012910">
    <property type="entry name" value="Plug_dom"/>
</dbReference>
<dbReference type="PROSITE" id="PS52016">
    <property type="entry name" value="TONB_DEPENDENT_REC_3"/>
    <property type="match status" value="1"/>
</dbReference>
<dbReference type="SUPFAM" id="SSF49464">
    <property type="entry name" value="Carboxypeptidase regulatory domain-like"/>
    <property type="match status" value="1"/>
</dbReference>
<reference evidence="11 12" key="1">
    <citation type="submission" date="2011-02" db="EMBL/GenBank/DDBJ databases">
        <authorList>
            <person name="Weinstock G."/>
            <person name="Sodergren E."/>
            <person name="Clifton S."/>
            <person name="Fulton L."/>
            <person name="Fulton B."/>
            <person name="Courtney L."/>
            <person name="Fronick C."/>
            <person name="Harrison M."/>
            <person name="Strong C."/>
            <person name="Farmer C."/>
            <person name="Delahaunty K."/>
            <person name="Markovic C."/>
            <person name="Hall O."/>
            <person name="Minx P."/>
            <person name="Tomlinson C."/>
            <person name="Mitreva M."/>
            <person name="Hou S."/>
            <person name="Chen J."/>
            <person name="Wollam A."/>
            <person name="Pepin K.H."/>
            <person name="Johnson M."/>
            <person name="Bhonagiri V."/>
            <person name="Zhang X."/>
            <person name="Suruliraj S."/>
            <person name="Warren W."/>
            <person name="Chinwalla A."/>
            <person name="Mardis E.R."/>
            <person name="Wilson R.K."/>
        </authorList>
    </citation>
    <scope>NUCLEOTIDE SEQUENCE [LARGE SCALE GENOMIC DNA]</scope>
    <source>
        <strain evidence="11 12">YIT 12057</strain>
    </source>
</reference>
<dbReference type="Pfam" id="PF13715">
    <property type="entry name" value="CarbopepD_reg_2"/>
    <property type="match status" value="1"/>
</dbReference>
<proteinExistence type="inferred from homology"/>
<comment type="subcellular location">
    <subcellularLocation>
        <location evidence="1 7">Cell outer membrane</location>
        <topology evidence="1 7">Multi-pass membrane protein</topology>
    </subcellularLocation>
</comment>
<evidence type="ECO:0000256" key="5">
    <source>
        <dbReference type="ARBA" id="ARBA00023136"/>
    </source>
</evidence>
<keyword evidence="2 7" id="KW-0813">Transport</keyword>
<keyword evidence="6 7" id="KW-0998">Cell outer membrane</keyword>
<sequence>MKRKIFFLLGVLMSLNLMAQTKTITGTVVDPMGPVIGASVLQVGTTNGTITDIDGKFTLTVPENASIRISFIGYKEQVIKVGAQNVFNIVMKEDSEMLDEVVVTGYGGSQKRATLTTAISKMDDAVLENAAFSNAAQALQGSVTGLRVINVSGQPGAEPQITLRGGATITGSNNNALIIVDGVIRDSMNDLNPGDIESIQVLKDAASTAIYGARANGGVILVETKKGKEGKATVNYKFKMGVNLSRKGYEFLNAGDYIWYNRTGYKKVNPTNEDGLESQQGYGTKNNLYDIRFLTPETAHLQNEGWLVMDDPVKEGRQILYKDYGGQLDKAVFDESAFLQEHNVNIMGGNDKGTFAANLGYYHEDGMVIGTGYKRFNGSVNGSYKIFPFLNVKAGASYNWSTKPSLWIGEDQMFYRTRSQRPTWNPWDEEGNPTSGGGTSDGNPAYYRDKLTQKDGRRRQTYNIGFDLDILPKELVWTGNASLLHYDYQREKFNKSYHTQTSSTPNNTRHAEAYMQRYTQLQLNTTLNYTKTFAEKHNVDVMLGGEYYTYDKFTFEAKTDNSPNDDIPTLNVGATRTYTSTDKTGYRILSGFGRANYNYNMKYLFSFVARYDGISRLKDNRWGFFPGVSFGWNIMEENFWKESKLADVISNLKPRISYGVNGNVNGIGDFDVYGAYNLVGYDKNDGKSYGGSSAYYNSALVNTGLRWEQSKTLEVGLDIGFLNNRLGFILDFFSRDTNDLLTKQALPGYTGFSELMTNMGTLRNTGFEMEVKANILNNPKGFTWDVSANVSSVANKIISLPYNGVDKNRVGGYEVAVPGSKDKTRWIGGRQEGGKLGEMIGYRQVRILRDWDDVKANANMFIDEVANLYGPGLASKYEGQKGWRPIEPGDVLWKDINGDNKINGLDREVVGNMLPKVTGGFTTTFGYKGLSLSARFDYALGHTLYNDLAARSLGQYQGAFNIITEVKDMWREDNRDTDLPAFYYADQLAKKNITRSNNAGISRDNNSSRFYEKADYLALRELTLNYNLPKAWIKKASIQDASLYVTGQNLLYITGYSGTSPEASVAGNWWDGVDLGRYPTPRTILFGLSVTF</sequence>
<dbReference type="NCBIfam" id="TIGR04056">
    <property type="entry name" value="OMP_RagA_SusC"/>
    <property type="match status" value="1"/>
</dbReference>
<dbReference type="NCBIfam" id="TIGR04057">
    <property type="entry name" value="SusC_RagA_signa"/>
    <property type="match status" value="1"/>
</dbReference>
<dbReference type="STRING" id="763034.HMPREF9446_03555"/>
<comment type="caution">
    <text evidence="11">The sequence shown here is derived from an EMBL/GenBank/DDBJ whole genome shotgun (WGS) entry which is preliminary data.</text>
</comment>
<dbReference type="Proteomes" id="UP000003416">
    <property type="component" value="Unassembled WGS sequence"/>
</dbReference>
<dbReference type="InterPro" id="IPR008969">
    <property type="entry name" value="CarboxyPept-like_regulatory"/>
</dbReference>
<keyword evidence="11" id="KW-0675">Receptor</keyword>
<dbReference type="InterPro" id="IPR023997">
    <property type="entry name" value="TonB-dep_OMP_SusC/RagA_CS"/>
</dbReference>
<dbReference type="RefSeq" id="WP_009126762.1">
    <property type="nucleotide sequence ID" value="NZ_GL882691.1"/>
</dbReference>
<evidence type="ECO:0000256" key="3">
    <source>
        <dbReference type="ARBA" id="ARBA00022452"/>
    </source>
</evidence>
<accession>F3PXQ7</accession>
<dbReference type="eggNOG" id="COG4773">
    <property type="taxonomic scope" value="Bacteria"/>
</dbReference>
<feature type="chain" id="PRO_5003304991" evidence="9">
    <location>
        <begin position="20"/>
        <end position="1092"/>
    </location>
</feature>
<keyword evidence="5 7" id="KW-0472">Membrane</keyword>
<dbReference type="Pfam" id="PF07715">
    <property type="entry name" value="Plug"/>
    <property type="match status" value="1"/>
</dbReference>
<keyword evidence="3 7" id="KW-1134">Transmembrane beta strand</keyword>
<dbReference type="InterPro" id="IPR023996">
    <property type="entry name" value="TonB-dep_OMP_SusC/RagA"/>
</dbReference>
<keyword evidence="9" id="KW-0732">Signal</keyword>
<feature type="signal peptide" evidence="9">
    <location>
        <begin position="1"/>
        <end position="19"/>
    </location>
</feature>
<dbReference type="EMBL" id="AFBN01000099">
    <property type="protein sequence ID" value="EGF51639.1"/>
    <property type="molecule type" value="Genomic_DNA"/>
</dbReference>
<dbReference type="Gene3D" id="2.40.170.20">
    <property type="entry name" value="TonB-dependent receptor, beta-barrel domain"/>
    <property type="match status" value="1"/>
</dbReference>
<keyword evidence="12" id="KW-1185">Reference proteome</keyword>
<dbReference type="Gene3D" id="2.170.130.10">
    <property type="entry name" value="TonB-dependent receptor, plug domain"/>
    <property type="match status" value="1"/>
</dbReference>
<feature type="region of interest" description="Disordered" evidence="8">
    <location>
        <begin position="421"/>
        <end position="452"/>
    </location>
</feature>
<evidence type="ECO:0000313" key="11">
    <source>
        <dbReference type="EMBL" id="EGF51639.1"/>
    </source>
</evidence>
<keyword evidence="4 7" id="KW-0812">Transmembrane</keyword>
<evidence type="ECO:0000256" key="2">
    <source>
        <dbReference type="ARBA" id="ARBA00022448"/>
    </source>
</evidence>
<dbReference type="GeneID" id="86050923"/>
<dbReference type="InterPro" id="IPR037066">
    <property type="entry name" value="Plug_dom_sf"/>
</dbReference>
<evidence type="ECO:0000256" key="6">
    <source>
        <dbReference type="ARBA" id="ARBA00023237"/>
    </source>
</evidence>
<evidence type="ECO:0000313" key="12">
    <source>
        <dbReference type="Proteomes" id="UP000003416"/>
    </source>
</evidence>
<evidence type="ECO:0000256" key="9">
    <source>
        <dbReference type="SAM" id="SignalP"/>
    </source>
</evidence>
<evidence type="ECO:0000256" key="4">
    <source>
        <dbReference type="ARBA" id="ARBA00022692"/>
    </source>
</evidence>
<comment type="similarity">
    <text evidence="7">Belongs to the TonB-dependent receptor family.</text>
</comment>
<dbReference type="InterPro" id="IPR036942">
    <property type="entry name" value="Beta-barrel_TonB_sf"/>
</dbReference>
<feature type="domain" description="TonB-dependent receptor plug" evidence="10">
    <location>
        <begin position="114"/>
        <end position="219"/>
    </location>
</feature>
<dbReference type="SUPFAM" id="SSF56935">
    <property type="entry name" value="Porins"/>
    <property type="match status" value="1"/>
</dbReference>
<dbReference type="AlphaFoldDB" id="F3PXQ7"/>
<evidence type="ECO:0000256" key="8">
    <source>
        <dbReference type="SAM" id="MobiDB-lite"/>
    </source>
</evidence>
<gene>
    <name evidence="11" type="ORF">HMPREF9446_03555</name>
</gene>
<evidence type="ECO:0000259" key="10">
    <source>
        <dbReference type="Pfam" id="PF07715"/>
    </source>
</evidence>
<dbReference type="InterPro" id="IPR039426">
    <property type="entry name" value="TonB-dep_rcpt-like"/>
</dbReference>
<evidence type="ECO:0000256" key="1">
    <source>
        <dbReference type="ARBA" id="ARBA00004571"/>
    </source>
</evidence>
<name>F3PXQ7_9BACE</name>
<dbReference type="GO" id="GO:0009279">
    <property type="term" value="C:cell outer membrane"/>
    <property type="evidence" value="ECO:0007669"/>
    <property type="project" value="UniProtKB-SubCell"/>
</dbReference>
<protein>
    <submittedName>
        <fullName evidence="11">TonB-dependent receptor</fullName>
    </submittedName>
</protein>